<dbReference type="SUPFAM" id="SSF48452">
    <property type="entry name" value="TPR-like"/>
    <property type="match status" value="1"/>
</dbReference>
<evidence type="ECO:0000313" key="3">
    <source>
        <dbReference type="Proteomes" id="UP000322791"/>
    </source>
</evidence>
<name>A0A5D6V238_9BACT</name>
<comment type="caution">
    <text evidence="2">The sequence shown here is derived from an EMBL/GenBank/DDBJ whole genome shotgun (WGS) entry which is preliminary data.</text>
</comment>
<dbReference type="Proteomes" id="UP000322791">
    <property type="component" value="Unassembled WGS sequence"/>
</dbReference>
<dbReference type="InterPro" id="IPR011990">
    <property type="entry name" value="TPR-like_helical_dom_sf"/>
</dbReference>
<keyword evidence="2" id="KW-0449">Lipoprotein</keyword>
<organism evidence="2 3">
    <name type="scientific">Hymenobacter lutimineralis</name>
    <dbReference type="NCBI Taxonomy" id="2606448"/>
    <lineage>
        <taxon>Bacteria</taxon>
        <taxon>Pseudomonadati</taxon>
        <taxon>Bacteroidota</taxon>
        <taxon>Cytophagia</taxon>
        <taxon>Cytophagales</taxon>
        <taxon>Hymenobacteraceae</taxon>
        <taxon>Hymenobacter</taxon>
    </lineage>
</organism>
<dbReference type="EMBL" id="VTHL01000012">
    <property type="protein sequence ID" value="TYZ08634.1"/>
    <property type="molecule type" value="Genomic_DNA"/>
</dbReference>
<dbReference type="Gene3D" id="1.25.40.390">
    <property type="match status" value="1"/>
</dbReference>
<proteinExistence type="predicted"/>
<dbReference type="PROSITE" id="PS51257">
    <property type="entry name" value="PROKAR_LIPOPROTEIN"/>
    <property type="match status" value="1"/>
</dbReference>
<gene>
    <name evidence="2" type="ORF">FY528_12205</name>
</gene>
<sequence length="451" mass="48513">MKKPFKYIALLSLGLALASCEDFIKDLDIDPNNPSQVAAPNLLQGVILADALYHEGDASRIAAMWTAQFTGEDRQYIPTDAYQVTAGTFDDVWSLAYYNALTQARLMSSAAGSTGNQALQGVAQVLEAHTAGTTTALFGDIPYRQAGNRDEFPNPVFDPQAQVYADLQQLLTTAIENLGKVGGIPATDLVYQGDKAKWTAAAHTLKARYYLHVGDYDNAIASAKLGISSPANDWVVAHADGSGAQNVYYQFLELERNGYLGATNSYAANILDPSRAGTANNRNNAKTNEAGRFAYYFSPAASGNNYGIRVGEGFSAPDAAYPLVTYSENQLILAEAYARKGQSDLALTALNNHRATLEAMFDGTYAAYEAADIPAGGLLKEILTERYVTFIGQIEAFNDVRRTDNALGLPIKGNGATSIPQRFLYPQSEVNTNTNTPSPLPGLFVPTPVNN</sequence>
<dbReference type="Pfam" id="PF12771">
    <property type="entry name" value="SusD-like_2"/>
    <property type="match status" value="1"/>
</dbReference>
<dbReference type="AlphaFoldDB" id="A0A5D6V238"/>
<keyword evidence="3" id="KW-1185">Reference proteome</keyword>
<dbReference type="RefSeq" id="WP_149071302.1">
    <property type="nucleotide sequence ID" value="NZ_VTHL01000012.1"/>
</dbReference>
<feature type="region of interest" description="Disordered" evidence="1">
    <location>
        <begin position="431"/>
        <end position="451"/>
    </location>
</feature>
<reference evidence="2 3" key="1">
    <citation type="submission" date="2019-08" db="EMBL/GenBank/DDBJ databases">
        <authorList>
            <person name="Seo M.-J."/>
        </authorList>
    </citation>
    <scope>NUCLEOTIDE SEQUENCE [LARGE SCALE GENOMIC DNA]</scope>
    <source>
        <strain evidence="2 3">KIGAM108</strain>
    </source>
</reference>
<evidence type="ECO:0000256" key="1">
    <source>
        <dbReference type="SAM" id="MobiDB-lite"/>
    </source>
</evidence>
<evidence type="ECO:0000313" key="2">
    <source>
        <dbReference type="EMBL" id="TYZ08634.1"/>
    </source>
</evidence>
<protein>
    <submittedName>
        <fullName evidence="2">SusD/RagB family nutrient-binding outer membrane lipoprotein</fullName>
    </submittedName>
</protein>
<accession>A0A5D6V238</accession>
<dbReference type="InterPro" id="IPR041662">
    <property type="entry name" value="SusD-like_2"/>
</dbReference>